<dbReference type="Gene3D" id="3.40.50.720">
    <property type="entry name" value="NAD(P)-binding Rossmann-like Domain"/>
    <property type="match status" value="1"/>
</dbReference>
<dbReference type="PRINTS" id="PR00081">
    <property type="entry name" value="GDHRDH"/>
</dbReference>
<evidence type="ECO:0000256" key="1">
    <source>
        <dbReference type="ARBA" id="ARBA00006484"/>
    </source>
</evidence>
<dbReference type="FunFam" id="3.40.50.720:FF:000084">
    <property type="entry name" value="Short-chain dehydrogenase reductase"/>
    <property type="match status" value="1"/>
</dbReference>
<dbReference type="EMBL" id="LGAP01000016">
    <property type="protein sequence ID" value="KOF15973.1"/>
    <property type="molecule type" value="Genomic_DNA"/>
</dbReference>
<evidence type="ECO:0000313" key="3">
    <source>
        <dbReference type="EMBL" id="KOF15973.1"/>
    </source>
</evidence>
<dbReference type="Proteomes" id="UP000037425">
    <property type="component" value="Unassembled WGS sequence"/>
</dbReference>
<evidence type="ECO:0000313" key="4">
    <source>
        <dbReference type="Proteomes" id="UP000037425"/>
    </source>
</evidence>
<dbReference type="PANTHER" id="PTHR43639">
    <property type="entry name" value="OXIDOREDUCTASE, SHORT-CHAIN DEHYDROGENASE/REDUCTASE FAMILY (AFU_ORTHOLOGUE AFUA_5G02870)"/>
    <property type="match status" value="1"/>
</dbReference>
<dbReference type="OrthoDB" id="9789398at2"/>
<dbReference type="AlphaFoldDB" id="A0A0L8BN16"/>
<protein>
    <submittedName>
        <fullName evidence="3">3-oxoacyl-ACP reductase</fullName>
    </submittedName>
</protein>
<name>A0A0L8BN16_ENSAD</name>
<organism evidence="3 4">
    <name type="scientific">Ensifer adhaerens</name>
    <name type="common">Sinorhizobium morelense</name>
    <dbReference type="NCBI Taxonomy" id="106592"/>
    <lineage>
        <taxon>Bacteria</taxon>
        <taxon>Pseudomonadati</taxon>
        <taxon>Pseudomonadota</taxon>
        <taxon>Alphaproteobacteria</taxon>
        <taxon>Hyphomicrobiales</taxon>
        <taxon>Rhizobiaceae</taxon>
        <taxon>Sinorhizobium/Ensifer group</taxon>
        <taxon>Ensifer</taxon>
    </lineage>
</organism>
<accession>A0A0L8BN16</accession>
<comment type="similarity">
    <text evidence="1">Belongs to the short-chain dehydrogenases/reductases (SDR) family.</text>
</comment>
<dbReference type="CDD" id="cd05233">
    <property type="entry name" value="SDR_c"/>
    <property type="match status" value="1"/>
</dbReference>
<sequence length="256" mass="27300">MPLPAAQFHDLRDRCVLITGGGAGIGAALVEGFVRQHAQVAFVDIDEPASLELADRLAVETGHRPLFIHADLRDIGAVRTAAETAAATLGAIQVLVNNAARDDRQQLESVTEESWDESQAVNLRHLFFMSQAVAPHMRRAGGGSIINFSSIAFLLNMAEIPAYATAKAGIIGLTKSLAGKLGPDNIRVNAILPGMIVTERQKKLWLDETAIAAMLEKQCLKRSLTAEDLVGPCLYLASNCSMGMTAQTMIIDGGAL</sequence>
<dbReference type="Pfam" id="PF13561">
    <property type="entry name" value="adh_short_C2"/>
    <property type="match status" value="1"/>
</dbReference>
<dbReference type="InterPro" id="IPR020904">
    <property type="entry name" value="Sc_DH/Rdtase_CS"/>
</dbReference>
<evidence type="ECO:0000256" key="2">
    <source>
        <dbReference type="ARBA" id="ARBA00023002"/>
    </source>
</evidence>
<dbReference type="PRINTS" id="PR00080">
    <property type="entry name" value="SDRFAMILY"/>
</dbReference>
<dbReference type="InterPro" id="IPR036291">
    <property type="entry name" value="NAD(P)-bd_dom_sf"/>
</dbReference>
<dbReference type="RefSeq" id="WP_053250902.1">
    <property type="nucleotide sequence ID" value="NZ_LGAP01000016.1"/>
</dbReference>
<dbReference type="PANTHER" id="PTHR43639:SF1">
    <property type="entry name" value="SHORT-CHAIN DEHYDROGENASE_REDUCTASE FAMILY PROTEIN"/>
    <property type="match status" value="1"/>
</dbReference>
<comment type="caution">
    <text evidence="3">The sequence shown here is derived from an EMBL/GenBank/DDBJ whole genome shotgun (WGS) entry which is preliminary data.</text>
</comment>
<dbReference type="PROSITE" id="PS00061">
    <property type="entry name" value="ADH_SHORT"/>
    <property type="match status" value="1"/>
</dbReference>
<proteinExistence type="inferred from homology"/>
<keyword evidence="2" id="KW-0560">Oxidoreductase</keyword>
<dbReference type="PATRIC" id="fig|106592.7.peg.2126"/>
<dbReference type="GO" id="GO:0016491">
    <property type="term" value="F:oxidoreductase activity"/>
    <property type="evidence" value="ECO:0007669"/>
    <property type="project" value="UniProtKB-KW"/>
</dbReference>
<gene>
    <name evidence="3" type="ORF">AC244_21410</name>
</gene>
<dbReference type="SUPFAM" id="SSF51735">
    <property type="entry name" value="NAD(P)-binding Rossmann-fold domains"/>
    <property type="match status" value="1"/>
</dbReference>
<dbReference type="InterPro" id="IPR002347">
    <property type="entry name" value="SDR_fam"/>
</dbReference>
<reference evidence="4" key="1">
    <citation type="submission" date="2015-07" db="EMBL/GenBank/DDBJ databases">
        <title>Whole genome sequence of an Ensifer adhaerens strain isolated from a cave pool in the Wind Cave National Park.</title>
        <authorList>
            <person name="Eng W.W.H."/>
            <person name="Gan H.M."/>
            <person name="Barton H.A."/>
            <person name="Savka M.A."/>
        </authorList>
    </citation>
    <scope>NUCLEOTIDE SEQUENCE [LARGE SCALE GENOMIC DNA]</scope>
    <source>
        <strain evidence="4">SD006</strain>
    </source>
</reference>